<protein>
    <recommendedName>
        <fullName evidence="4">RRM domain-containing protein</fullName>
    </recommendedName>
</protein>
<gene>
    <name evidence="5" type="ORF">ODALV1_LOCUS12695</name>
    <name evidence="6" type="ORF">ODALV1_LOCUS16418</name>
</gene>
<organism evidence="6 7">
    <name type="scientific">Orchesella dallaii</name>
    <dbReference type="NCBI Taxonomy" id="48710"/>
    <lineage>
        <taxon>Eukaryota</taxon>
        <taxon>Metazoa</taxon>
        <taxon>Ecdysozoa</taxon>
        <taxon>Arthropoda</taxon>
        <taxon>Hexapoda</taxon>
        <taxon>Collembola</taxon>
        <taxon>Entomobryomorpha</taxon>
        <taxon>Entomobryoidea</taxon>
        <taxon>Orchesellidae</taxon>
        <taxon>Orchesellinae</taxon>
        <taxon>Orchesella</taxon>
    </lineage>
</organism>
<feature type="domain" description="RRM" evidence="4">
    <location>
        <begin position="66"/>
        <end position="139"/>
    </location>
</feature>
<dbReference type="InterPro" id="IPR012677">
    <property type="entry name" value="Nucleotide-bd_a/b_plait_sf"/>
</dbReference>
<evidence type="ECO:0000259" key="4">
    <source>
        <dbReference type="PROSITE" id="PS50102"/>
    </source>
</evidence>
<evidence type="ECO:0000256" key="3">
    <source>
        <dbReference type="SAM" id="MobiDB-lite"/>
    </source>
</evidence>
<dbReference type="Proteomes" id="UP001642540">
    <property type="component" value="Unassembled WGS sequence"/>
</dbReference>
<feature type="compositionally biased region" description="Basic and acidic residues" evidence="3">
    <location>
        <begin position="8"/>
        <end position="18"/>
    </location>
</feature>
<sequence length="141" mass="15723">MSKRPGRHEKVGARRNDKVAAAYAPEREHHSRSMKKPVFPAIAPSHCEMADTYNSKGNSSDIYENNQLYVSNLPPETNMEEVSKIFPECVSIALGVNNSNEQLAAFLEFRDPATTERASIRARGACIRGQYLIVSPKLKCN</sequence>
<reference evidence="6 7" key="1">
    <citation type="submission" date="2024-08" db="EMBL/GenBank/DDBJ databases">
        <authorList>
            <person name="Cucini C."/>
            <person name="Frati F."/>
        </authorList>
    </citation>
    <scope>NUCLEOTIDE SEQUENCE [LARGE SCALE GENOMIC DNA]</scope>
</reference>
<keyword evidence="1 2" id="KW-0694">RNA-binding</keyword>
<evidence type="ECO:0000256" key="1">
    <source>
        <dbReference type="ARBA" id="ARBA00022884"/>
    </source>
</evidence>
<dbReference type="EMBL" id="CAXLJM020000038">
    <property type="protein sequence ID" value="CAL8107513.1"/>
    <property type="molecule type" value="Genomic_DNA"/>
</dbReference>
<name>A0ABP1QY52_9HEXA</name>
<comment type="caution">
    <text evidence="6">The sequence shown here is derived from an EMBL/GenBank/DDBJ whole genome shotgun (WGS) entry which is preliminary data.</text>
</comment>
<proteinExistence type="predicted"/>
<evidence type="ECO:0000256" key="2">
    <source>
        <dbReference type="PROSITE-ProRule" id="PRU00176"/>
    </source>
</evidence>
<dbReference type="InterPro" id="IPR000504">
    <property type="entry name" value="RRM_dom"/>
</dbReference>
<dbReference type="Gene3D" id="3.30.70.330">
    <property type="match status" value="1"/>
</dbReference>
<accession>A0ABP1QY52</accession>
<evidence type="ECO:0000313" key="6">
    <source>
        <dbReference type="EMBL" id="CAL8114330.1"/>
    </source>
</evidence>
<dbReference type="Pfam" id="PF00076">
    <property type="entry name" value="RRM_1"/>
    <property type="match status" value="1"/>
</dbReference>
<dbReference type="SUPFAM" id="SSF54928">
    <property type="entry name" value="RNA-binding domain, RBD"/>
    <property type="match status" value="1"/>
</dbReference>
<dbReference type="PROSITE" id="PS50102">
    <property type="entry name" value="RRM"/>
    <property type="match status" value="1"/>
</dbReference>
<dbReference type="InterPro" id="IPR035979">
    <property type="entry name" value="RBD_domain_sf"/>
</dbReference>
<dbReference type="EMBL" id="CAXLJM020000049">
    <property type="protein sequence ID" value="CAL8114330.1"/>
    <property type="molecule type" value="Genomic_DNA"/>
</dbReference>
<keyword evidence="7" id="KW-1185">Reference proteome</keyword>
<feature type="region of interest" description="Disordered" evidence="3">
    <location>
        <begin position="1"/>
        <end position="37"/>
    </location>
</feature>
<evidence type="ECO:0000313" key="7">
    <source>
        <dbReference type="Proteomes" id="UP001642540"/>
    </source>
</evidence>
<evidence type="ECO:0000313" key="5">
    <source>
        <dbReference type="EMBL" id="CAL8107513.1"/>
    </source>
</evidence>